<comment type="function">
    <text evidence="11">A type II topoisomerase that negatively supercoils closed circular double-stranded (ds) DNA in an ATP-dependent manner to modulate DNA topology and maintain chromosomes in an underwound state. Negative supercoiling favors strand separation, and DNA replication, transcription, recombination and repair, all of which involve strand separation. Also able to catalyze the interconversion of other topological isomers of dsDNA rings, including catenanes and knotted rings. Type II topoisomerases break and join 2 DNA strands simultaneously in an ATP-dependent manner.</text>
</comment>
<feature type="site" description="Interaction with DNA" evidence="11">
    <location>
        <position position="464"/>
    </location>
</feature>
<keyword evidence="6 11" id="KW-0067">ATP-binding</keyword>
<name>A0A0K1PHG6_9BACT</name>
<dbReference type="InterPro" id="IPR013759">
    <property type="entry name" value="Topo_IIA_B_C"/>
</dbReference>
<dbReference type="OrthoDB" id="9802808at2"/>
<dbReference type="InterPro" id="IPR041423">
    <property type="entry name" value="GyrB_insert"/>
</dbReference>
<keyword evidence="4 11" id="KW-0479">Metal-binding</keyword>
<dbReference type="GO" id="GO:0005737">
    <property type="term" value="C:cytoplasm"/>
    <property type="evidence" value="ECO:0007669"/>
    <property type="project" value="UniProtKB-SubCell"/>
</dbReference>
<feature type="domain" description="Toprim" evidence="12">
    <location>
        <begin position="433"/>
        <end position="548"/>
    </location>
</feature>
<evidence type="ECO:0000256" key="10">
    <source>
        <dbReference type="ARBA" id="ARBA00023235"/>
    </source>
</evidence>
<reference evidence="13 14" key="1">
    <citation type="submission" date="2015-08" db="EMBL/GenBank/DDBJ databases">
        <authorList>
            <person name="Babu N.S."/>
            <person name="Beckwith C.J."/>
            <person name="Beseler K.G."/>
            <person name="Brison A."/>
            <person name="Carone J.V."/>
            <person name="Caskin T.P."/>
            <person name="Diamond M."/>
            <person name="Durham M.E."/>
            <person name="Foxe J.M."/>
            <person name="Go M."/>
            <person name="Henderson B.A."/>
            <person name="Jones I.B."/>
            <person name="McGettigan J.A."/>
            <person name="Micheletti S.J."/>
            <person name="Nasrallah M.E."/>
            <person name="Ortiz D."/>
            <person name="Piller C.R."/>
            <person name="Privatt S.R."/>
            <person name="Schneider S.L."/>
            <person name="Sharp S."/>
            <person name="Smith T.C."/>
            <person name="Stanton J.D."/>
            <person name="Ullery H.E."/>
            <person name="Wilson R.J."/>
            <person name="Serrano M.G."/>
            <person name="Buck G."/>
            <person name="Lee V."/>
            <person name="Wang Y."/>
            <person name="Carvalho R."/>
            <person name="Voegtly L."/>
            <person name="Shi R."/>
            <person name="Duckworth R."/>
            <person name="Johnson A."/>
            <person name="Loviza R."/>
            <person name="Walstead R."/>
            <person name="Shah Z."/>
            <person name="Kiflezghi M."/>
            <person name="Wade K."/>
            <person name="Ball S.L."/>
            <person name="Bradley K.W."/>
            <person name="Asai D.J."/>
            <person name="Bowman C.A."/>
            <person name="Russell D.A."/>
            <person name="Pope W.H."/>
            <person name="Jacobs-Sera D."/>
            <person name="Hendrix R.W."/>
            <person name="Hatfull G.F."/>
        </authorList>
    </citation>
    <scope>NUCLEOTIDE SEQUENCE [LARGE SCALE GENOMIC DNA]</scope>
    <source>
        <strain evidence="13 14">DSM 27710</strain>
    </source>
</reference>
<dbReference type="Gene3D" id="3.30.565.10">
    <property type="entry name" value="Histidine kinase-like ATPase, C-terminal domain"/>
    <property type="match status" value="1"/>
</dbReference>
<dbReference type="PROSITE" id="PS50880">
    <property type="entry name" value="TOPRIM"/>
    <property type="match status" value="1"/>
</dbReference>
<evidence type="ECO:0000256" key="5">
    <source>
        <dbReference type="ARBA" id="ARBA00022741"/>
    </source>
</evidence>
<dbReference type="Gene3D" id="3.40.50.670">
    <property type="match status" value="2"/>
</dbReference>
<keyword evidence="3 11" id="KW-0963">Cytoplasm</keyword>
<dbReference type="InterPro" id="IPR011557">
    <property type="entry name" value="GyrB"/>
</dbReference>
<comment type="subcellular location">
    <subcellularLocation>
        <location evidence="11">Cytoplasm</location>
    </subcellularLocation>
</comment>
<dbReference type="NCBIfam" id="NF011501">
    <property type="entry name" value="PRK14939.1"/>
    <property type="match status" value="1"/>
</dbReference>
<sequence length="817" mass="90476">MAALEGAAPAAAPSPDEYSAASITVLEGLEAVRKRPGMYIGPPDETGMHHLVWEVVDNSVDEALAGHCNRIEVTVHVDNSISVSDNGRGIPTDIHPTEGRPTPEVVLTVLHAGGKFDNQSYKMSGGLHGVGVSCVNALAEYLDLEIARGGKVHHQTYARGVPTSGLDVIGEAKRTGTKIRFKPDQEIFGNREYNFDTLTQRLRELAFLNAGLQILLTDERSGKSHDFHYEGGISSFVEHLNRNKSVLFDKPVRIISEVENDGRRAIVEIALQYNDTYDDLIFCFANNINNRDGGSHLVGLRAALTRTINSYAQKNNLWKDLKESPSGEDAREGLTAVISVKLPNPQFDSQTKGKLINPEIKGVVEGVVNDKLGQFLEENPNVAKRIAAKVGDAARARLAARKARETVRRKGALDSAALPGKLADCQERDPAKSEVYIVEGDSAGGSAKQGRDRRTQAILPLRGKILNVEKARFDKMLSSAEIGVIITALGTGIGREEYNPDKARYHSIILMTDADVDGSHIRTLLLTFFYRQMPELIERGYLYIAQPPLFRIAKGKKETYLKDQRALDEYLLNIGVAYTRIHTPTGELTGTALKDLARAVYEYESLLSKIDRRRDGRIVDALVQASNFELSTLTSREQIEEELAKVQTWLENCHPDALPLKVLVSEDEEHGCKRISIRSHSLGTYRETILDYNFLAAAEFTELRRRAGAFAALGPAPYRMSLDGIETEVDTVQQLVARISKEASKGQTIQRYKGLGEMNPEQLWETTMNPATRTLLQVRVEDAVEADQIFTVLMGDAVEPRREFIERNALEVQNLDV</sequence>
<keyword evidence="7 11" id="KW-0460">Magnesium</keyword>
<evidence type="ECO:0000313" key="14">
    <source>
        <dbReference type="Proteomes" id="UP000055590"/>
    </source>
</evidence>
<dbReference type="PANTHER" id="PTHR45866">
    <property type="entry name" value="DNA GYRASE/TOPOISOMERASE SUBUNIT B"/>
    <property type="match status" value="1"/>
</dbReference>
<comment type="similarity">
    <text evidence="2 11">Belongs to the type II topoisomerase GyrB family.</text>
</comment>
<dbReference type="InterPro" id="IPR020568">
    <property type="entry name" value="Ribosomal_Su5_D2-typ_SF"/>
</dbReference>
<keyword evidence="14" id="KW-1185">Reference proteome</keyword>
<dbReference type="KEGG" id="vin:AKJ08_3228"/>
<evidence type="ECO:0000256" key="3">
    <source>
        <dbReference type="ARBA" id="ARBA00022490"/>
    </source>
</evidence>
<dbReference type="InterPro" id="IPR000565">
    <property type="entry name" value="Topo_IIA_B"/>
</dbReference>
<dbReference type="CDD" id="cd16928">
    <property type="entry name" value="HATPase_GyrB-like"/>
    <property type="match status" value="1"/>
</dbReference>
<comment type="subunit">
    <text evidence="11">Heterotetramer, composed of two GyrA and two GyrB chains. In the heterotetramer, GyrA contains the active site tyrosine that forms a transient covalent intermediate with DNA, while GyrB binds cofactors and catalyzes ATP hydrolysis.</text>
</comment>
<comment type="cofactor">
    <cofactor evidence="11">
        <name>Mg(2+)</name>
        <dbReference type="ChEBI" id="CHEBI:18420"/>
    </cofactor>
    <cofactor evidence="11">
        <name>Mn(2+)</name>
        <dbReference type="ChEBI" id="CHEBI:29035"/>
    </cofactor>
    <cofactor evidence="11">
        <name>Ca(2+)</name>
        <dbReference type="ChEBI" id="CHEBI:29108"/>
    </cofactor>
    <text evidence="11">Binds two Mg(2+) per subunit. The magnesium ions form salt bridges with both the protein and the DNA. Can also accept other divalent metal cations, such as Mn(2+) or Ca(2+).</text>
</comment>
<dbReference type="SUPFAM" id="SSF55874">
    <property type="entry name" value="ATPase domain of HSP90 chaperone/DNA topoisomerase II/histidine kinase"/>
    <property type="match status" value="1"/>
</dbReference>
<dbReference type="InterPro" id="IPR013760">
    <property type="entry name" value="Topo_IIA-like_dom_sf"/>
</dbReference>
<feature type="binding site" evidence="11">
    <location>
        <position position="513"/>
    </location>
    <ligand>
        <name>Mg(2+)</name>
        <dbReference type="ChEBI" id="CHEBI:18420"/>
        <label>1</label>
        <note>catalytic</note>
    </ligand>
</feature>
<dbReference type="Pfam" id="PF01751">
    <property type="entry name" value="Toprim"/>
    <property type="match status" value="1"/>
</dbReference>
<dbReference type="InterPro" id="IPR001241">
    <property type="entry name" value="Topo_IIA"/>
</dbReference>
<dbReference type="InterPro" id="IPR018522">
    <property type="entry name" value="TopoIIA_CS"/>
</dbReference>
<dbReference type="RefSeq" id="WP_082343442.1">
    <property type="nucleotide sequence ID" value="NZ_CP012332.1"/>
</dbReference>
<dbReference type="GO" id="GO:0006265">
    <property type="term" value="P:DNA topological change"/>
    <property type="evidence" value="ECO:0007669"/>
    <property type="project" value="UniProtKB-UniRule"/>
</dbReference>
<evidence type="ECO:0000256" key="8">
    <source>
        <dbReference type="ARBA" id="ARBA00023029"/>
    </source>
</evidence>
<proteinExistence type="inferred from homology"/>
<dbReference type="Gene3D" id="3.30.230.10">
    <property type="match status" value="1"/>
</dbReference>
<dbReference type="Pfam" id="PF00204">
    <property type="entry name" value="DNA_gyraseB"/>
    <property type="match status" value="1"/>
</dbReference>
<dbReference type="GO" id="GO:0003918">
    <property type="term" value="F:DNA topoisomerase type II (double strand cut, ATP-hydrolyzing) activity"/>
    <property type="evidence" value="ECO:0007669"/>
    <property type="project" value="UniProtKB-UniRule"/>
</dbReference>
<dbReference type="InterPro" id="IPR034160">
    <property type="entry name" value="TOPRIM_GyrB"/>
</dbReference>
<dbReference type="Pfam" id="PF18053">
    <property type="entry name" value="GyrB_insert"/>
    <property type="match status" value="1"/>
</dbReference>
<dbReference type="Proteomes" id="UP000055590">
    <property type="component" value="Chromosome"/>
</dbReference>
<dbReference type="GO" id="GO:0003677">
    <property type="term" value="F:DNA binding"/>
    <property type="evidence" value="ECO:0007669"/>
    <property type="project" value="UniProtKB-KW"/>
</dbReference>
<dbReference type="SMART" id="SM00433">
    <property type="entry name" value="TOP2c"/>
    <property type="match status" value="1"/>
</dbReference>
<dbReference type="CDD" id="cd03366">
    <property type="entry name" value="TOPRIM_TopoIIA_GyrB"/>
    <property type="match status" value="1"/>
</dbReference>
<dbReference type="STRING" id="1391653.AKJ08_3228"/>
<dbReference type="CDD" id="cd00822">
    <property type="entry name" value="TopoII_Trans_DNA_gyrase"/>
    <property type="match status" value="1"/>
</dbReference>
<accession>A0A0K1PHG6</accession>
<protein>
    <recommendedName>
        <fullName evidence="11">DNA gyrase subunit B</fullName>
        <ecNumber evidence="11">5.6.2.2</ecNumber>
    </recommendedName>
</protein>
<dbReference type="SMART" id="SM00387">
    <property type="entry name" value="HATPase_c"/>
    <property type="match status" value="1"/>
</dbReference>
<dbReference type="Pfam" id="PF02518">
    <property type="entry name" value="HATPase_c"/>
    <property type="match status" value="1"/>
</dbReference>
<dbReference type="FunFam" id="3.30.565.10:FF:000002">
    <property type="entry name" value="DNA gyrase subunit B"/>
    <property type="match status" value="1"/>
</dbReference>
<feature type="binding site" evidence="11">
    <location>
        <position position="515"/>
    </location>
    <ligand>
        <name>Mg(2+)</name>
        <dbReference type="ChEBI" id="CHEBI:18420"/>
        <label>2</label>
    </ligand>
</feature>
<feature type="site" description="Interaction with DNA" evidence="11">
    <location>
        <position position="467"/>
    </location>
</feature>
<dbReference type="GO" id="GO:0005524">
    <property type="term" value="F:ATP binding"/>
    <property type="evidence" value="ECO:0007669"/>
    <property type="project" value="UniProtKB-UniRule"/>
</dbReference>
<evidence type="ECO:0000259" key="12">
    <source>
        <dbReference type="PROSITE" id="PS50880"/>
    </source>
</evidence>
<dbReference type="InterPro" id="IPR036890">
    <property type="entry name" value="HATPase_C_sf"/>
</dbReference>
<evidence type="ECO:0000256" key="11">
    <source>
        <dbReference type="HAMAP-Rule" id="MF_01898"/>
    </source>
</evidence>
<keyword evidence="8 11" id="KW-0799">Topoisomerase</keyword>
<dbReference type="AlphaFoldDB" id="A0A0K1PHG6"/>
<dbReference type="InterPro" id="IPR049353">
    <property type="entry name" value="GyrB_hook"/>
</dbReference>
<feature type="binding site" evidence="11">
    <location>
        <position position="439"/>
    </location>
    <ligand>
        <name>Mg(2+)</name>
        <dbReference type="ChEBI" id="CHEBI:18420"/>
        <label>1</label>
        <note>catalytic</note>
    </ligand>
</feature>
<evidence type="ECO:0000256" key="2">
    <source>
        <dbReference type="ARBA" id="ARBA00010708"/>
    </source>
</evidence>
<dbReference type="PATRIC" id="fig|1391653.3.peg.3372"/>
<comment type="miscellaneous">
    <text evidence="11">Few gyrases are as efficient as E.coli at forming negative supercoils. Not all organisms have 2 type II topoisomerases; in organisms with a single type II topoisomerase this enzyme also has to decatenate newly replicated chromosomes.</text>
</comment>
<dbReference type="GO" id="GO:0005694">
    <property type="term" value="C:chromosome"/>
    <property type="evidence" value="ECO:0007669"/>
    <property type="project" value="InterPro"/>
</dbReference>
<dbReference type="FunFam" id="3.30.230.10:FF:000005">
    <property type="entry name" value="DNA gyrase subunit B"/>
    <property type="match status" value="1"/>
</dbReference>
<dbReference type="PROSITE" id="PS00177">
    <property type="entry name" value="TOPOISOMERASE_II"/>
    <property type="match status" value="1"/>
</dbReference>
<gene>
    <name evidence="11" type="primary">gyrB</name>
    <name evidence="13" type="ORF">AKJ08_3228</name>
</gene>
<dbReference type="InterPro" id="IPR003594">
    <property type="entry name" value="HATPase_dom"/>
</dbReference>
<comment type="catalytic activity">
    <reaction evidence="1 11">
        <text>ATP-dependent breakage, passage and rejoining of double-stranded DNA.</text>
        <dbReference type="EC" id="5.6.2.2"/>
    </reaction>
</comment>
<dbReference type="GO" id="GO:0006261">
    <property type="term" value="P:DNA-templated DNA replication"/>
    <property type="evidence" value="ECO:0007669"/>
    <property type="project" value="UniProtKB-UniRule"/>
</dbReference>
<evidence type="ECO:0000256" key="4">
    <source>
        <dbReference type="ARBA" id="ARBA00022723"/>
    </source>
</evidence>
<dbReference type="PRINTS" id="PR00418">
    <property type="entry name" value="TPI2FAMILY"/>
</dbReference>
<dbReference type="GO" id="GO:0046872">
    <property type="term" value="F:metal ion binding"/>
    <property type="evidence" value="ECO:0007669"/>
    <property type="project" value="UniProtKB-KW"/>
</dbReference>
<dbReference type="InterPro" id="IPR013506">
    <property type="entry name" value="Topo_IIA_bsu_dom2"/>
</dbReference>
<evidence type="ECO:0000256" key="7">
    <source>
        <dbReference type="ARBA" id="ARBA00022842"/>
    </source>
</evidence>
<keyword evidence="5 11" id="KW-0547">Nucleotide-binding</keyword>
<dbReference type="FunFam" id="3.40.50.670:FF:000007">
    <property type="entry name" value="DNA gyrase subunit B"/>
    <property type="match status" value="1"/>
</dbReference>
<dbReference type="EMBL" id="CP012332">
    <property type="protein sequence ID" value="AKU92841.1"/>
    <property type="molecule type" value="Genomic_DNA"/>
</dbReference>
<dbReference type="Pfam" id="PF21249">
    <property type="entry name" value="GyrB_hook"/>
    <property type="match status" value="1"/>
</dbReference>
<dbReference type="SUPFAM" id="SSF56719">
    <property type="entry name" value="Type II DNA topoisomerase"/>
    <property type="match status" value="1"/>
</dbReference>
<evidence type="ECO:0000256" key="6">
    <source>
        <dbReference type="ARBA" id="ARBA00022840"/>
    </source>
</evidence>
<dbReference type="InterPro" id="IPR014721">
    <property type="entry name" value="Ribsml_uS5_D2-typ_fold_subgr"/>
</dbReference>
<feature type="binding site" evidence="11">
    <location>
        <position position="513"/>
    </location>
    <ligand>
        <name>Mg(2+)</name>
        <dbReference type="ChEBI" id="CHEBI:18420"/>
        <label>2</label>
    </ligand>
</feature>
<evidence type="ECO:0000313" key="13">
    <source>
        <dbReference type="EMBL" id="AKU92841.1"/>
    </source>
</evidence>
<dbReference type="Pfam" id="PF00986">
    <property type="entry name" value="DNA_gyraseB_C"/>
    <property type="match status" value="1"/>
</dbReference>
<dbReference type="NCBIfam" id="TIGR01059">
    <property type="entry name" value="gyrB"/>
    <property type="match status" value="1"/>
</dbReference>
<dbReference type="NCBIfam" id="NF004189">
    <property type="entry name" value="PRK05644.1"/>
    <property type="match status" value="1"/>
</dbReference>
<dbReference type="InterPro" id="IPR002288">
    <property type="entry name" value="DNA_gyrase_B_C"/>
</dbReference>
<dbReference type="EC" id="5.6.2.2" evidence="11"/>
<dbReference type="InterPro" id="IPR006171">
    <property type="entry name" value="TOPRIM_dom"/>
</dbReference>
<evidence type="ECO:0000256" key="9">
    <source>
        <dbReference type="ARBA" id="ARBA00023125"/>
    </source>
</evidence>
<organism evidence="13 14">
    <name type="scientific">Vulgatibacter incomptus</name>
    <dbReference type="NCBI Taxonomy" id="1391653"/>
    <lineage>
        <taxon>Bacteria</taxon>
        <taxon>Pseudomonadati</taxon>
        <taxon>Myxococcota</taxon>
        <taxon>Myxococcia</taxon>
        <taxon>Myxococcales</taxon>
        <taxon>Cystobacterineae</taxon>
        <taxon>Vulgatibacteraceae</taxon>
        <taxon>Vulgatibacter</taxon>
    </lineage>
</organism>
<keyword evidence="10 11" id="KW-0413">Isomerase</keyword>
<dbReference type="SUPFAM" id="SSF54211">
    <property type="entry name" value="Ribosomal protein S5 domain 2-like"/>
    <property type="match status" value="1"/>
</dbReference>
<dbReference type="PRINTS" id="PR01159">
    <property type="entry name" value="DNAGYRASEB"/>
</dbReference>
<evidence type="ECO:0000256" key="1">
    <source>
        <dbReference type="ARBA" id="ARBA00000185"/>
    </source>
</evidence>
<dbReference type="HAMAP" id="MF_01898">
    <property type="entry name" value="GyrB"/>
    <property type="match status" value="1"/>
</dbReference>
<keyword evidence="9" id="KW-0238">DNA-binding</keyword>
<dbReference type="PANTHER" id="PTHR45866:SF1">
    <property type="entry name" value="DNA GYRASE SUBUNIT B, MITOCHONDRIAL"/>
    <property type="match status" value="1"/>
</dbReference>